<proteinExistence type="predicted"/>
<evidence type="ECO:0000313" key="2">
    <source>
        <dbReference type="EMBL" id="GAA2737815.1"/>
    </source>
</evidence>
<organism evidence="2 3">
    <name type="scientific">Actinocorallia aurantiaca</name>
    <dbReference type="NCBI Taxonomy" id="46204"/>
    <lineage>
        <taxon>Bacteria</taxon>
        <taxon>Bacillati</taxon>
        <taxon>Actinomycetota</taxon>
        <taxon>Actinomycetes</taxon>
        <taxon>Streptosporangiales</taxon>
        <taxon>Thermomonosporaceae</taxon>
        <taxon>Actinocorallia</taxon>
    </lineage>
</organism>
<evidence type="ECO:0000256" key="1">
    <source>
        <dbReference type="SAM" id="Phobius"/>
    </source>
</evidence>
<comment type="caution">
    <text evidence="2">The sequence shown here is derived from an EMBL/GenBank/DDBJ whole genome shotgun (WGS) entry which is preliminary data.</text>
</comment>
<feature type="transmembrane region" description="Helical" evidence="1">
    <location>
        <begin position="12"/>
        <end position="29"/>
    </location>
</feature>
<keyword evidence="1" id="KW-0472">Membrane</keyword>
<evidence type="ECO:0000313" key="3">
    <source>
        <dbReference type="Proteomes" id="UP001501842"/>
    </source>
</evidence>
<accession>A0ABN3URY8</accession>
<keyword evidence="1" id="KW-1133">Transmembrane helix</keyword>
<gene>
    <name evidence="2" type="ORF">GCM10010439_69360</name>
</gene>
<dbReference type="RefSeq" id="WP_344247964.1">
    <property type="nucleotide sequence ID" value="NZ_BAAATZ010000036.1"/>
</dbReference>
<keyword evidence="1" id="KW-0812">Transmembrane</keyword>
<feature type="transmembrane region" description="Helical" evidence="1">
    <location>
        <begin position="35"/>
        <end position="56"/>
    </location>
</feature>
<keyword evidence="3" id="KW-1185">Reference proteome</keyword>
<protein>
    <submittedName>
        <fullName evidence="2">Uncharacterized protein</fullName>
    </submittedName>
</protein>
<name>A0ABN3URY8_9ACTN</name>
<reference evidence="2 3" key="1">
    <citation type="journal article" date="2019" name="Int. J. Syst. Evol. Microbiol.">
        <title>The Global Catalogue of Microorganisms (GCM) 10K type strain sequencing project: providing services to taxonomists for standard genome sequencing and annotation.</title>
        <authorList>
            <consortium name="The Broad Institute Genomics Platform"/>
            <consortium name="The Broad Institute Genome Sequencing Center for Infectious Disease"/>
            <person name="Wu L."/>
            <person name="Ma J."/>
        </authorList>
    </citation>
    <scope>NUCLEOTIDE SEQUENCE [LARGE SCALE GENOMIC DNA]</scope>
    <source>
        <strain evidence="2 3">JCM 8201</strain>
    </source>
</reference>
<dbReference type="EMBL" id="BAAATZ010000036">
    <property type="protein sequence ID" value="GAA2737815.1"/>
    <property type="molecule type" value="Genomic_DNA"/>
</dbReference>
<dbReference type="Proteomes" id="UP001501842">
    <property type="component" value="Unassembled WGS sequence"/>
</dbReference>
<sequence>MLDSLIRTYIPVWVSAALVWLAARFDIVLDSDTSVAVSVAAVGLVLAVYYALARFIELRWPALGRILIALGLTRGTPEYRDDQPLTLR</sequence>